<feature type="transmembrane region" description="Helical" evidence="1">
    <location>
        <begin position="152"/>
        <end position="178"/>
    </location>
</feature>
<evidence type="ECO:0000256" key="1">
    <source>
        <dbReference type="SAM" id="Phobius"/>
    </source>
</evidence>
<reference evidence="2 3" key="1">
    <citation type="submission" date="2019-04" db="EMBL/GenBank/DDBJ databases">
        <title>Cohnella sp. nov., isolated from soil.</title>
        <authorList>
            <person name="Kim W."/>
        </authorList>
    </citation>
    <scope>NUCLEOTIDE SEQUENCE [LARGE SCALE GENOMIC DNA]</scope>
    <source>
        <strain evidence="2 3">CAU 1483</strain>
    </source>
</reference>
<dbReference type="PANTHER" id="PTHR40076:SF1">
    <property type="entry name" value="MEMBRANE PROTEIN"/>
    <property type="match status" value="1"/>
</dbReference>
<dbReference type="RefSeq" id="WP_136779506.1">
    <property type="nucleotide sequence ID" value="NZ_SUPK01000011.1"/>
</dbReference>
<proteinExistence type="predicted"/>
<feature type="transmembrane region" description="Helical" evidence="1">
    <location>
        <begin position="91"/>
        <end position="117"/>
    </location>
</feature>
<comment type="caution">
    <text evidence="2">The sequence shown here is derived from an EMBL/GenBank/DDBJ whole genome shotgun (WGS) entry which is preliminary data.</text>
</comment>
<dbReference type="PANTHER" id="PTHR40076">
    <property type="entry name" value="MEMBRANE PROTEIN-RELATED"/>
    <property type="match status" value="1"/>
</dbReference>
<keyword evidence="1" id="KW-0812">Transmembrane</keyword>
<gene>
    <name evidence="2" type="ORF">E5161_19225</name>
</gene>
<name>A0A4U0F398_9BACL</name>
<dbReference type="Pfam" id="PF06161">
    <property type="entry name" value="DUF975"/>
    <property type="match status" value="1"/>
</dbReference>
<keyword evidence="1" id="KW-1133">Transmembrane helix</keyword>
<accession>A0A4U0F398</accession>
<keyword evidence="1" id="KW-0472">Membrane</keyword>
<dbReference type="OrthoDB" id="9784844at2"/>
<feature type="transmembrane region" description="Helical" evidence="1">
    <location>
        <begin position="27"/>
        <end position="60"/>
    </location>
</feature>
<keyword evidence="3" id="KW-1185">Reference proteome</keyword>
<dbReference type="EMBL" id="SUPK01000011">
    <property type="protein sequence ID" value="TJY38963.1"/>
    <property type="molecule type" value="Genomic_DNA"/>
</dbReference>
<evidence type="ECO:0000313" key="3">
    <source>
        <dbReference type="Proteomes" id="UP000309673"/>
    </source>
</evidence>
<dbReference type="AlphaFoldDB" id="A0A4U0F398"/>
<dbReference type="InterPro" id="IPR010380">
    <property type="entry name" value="DUF975"/>
</dbReference>
<organism evidence="2 3">
    <name type="scientific">Cohnella pontilimi</name>
    <dbReference type="NCBI Taxonomy" id="2564100"/>
    <lineage>
        <taxon>Bacteria</taxon>
        <taxon>Bacillati</taxon>
        <taxon>Bacillota</taxon>
        <taxon>Bacilli</taxon>
        <taxon>Bacillales</taxon>
        <taxon>Paenibacillaceae</taxon>
        <taxon>Cohnella</taxon>
    </lineage>
</organism>
<sequence>MPTSSEIRAQARGILQGSWGRSAGHMLLLFIVLGVPLSLLNFIPVLGTIVSFLVSGAITYGLYNYYLDSVRGERPAFTSYFSGFNRFVDTFLLYLLMSIFIYLWTLLLIVPGIIAAIRYSQAYYILRDNPGISAMEAINRSKQMMIGHKWRFFVLGLSFIGWILLAIITFGIGLLWLYPYMLTSYACFYQDLKDRSASFS</sequence>
<protein>
    <submittedName>
        <fullName evidence="2">DUF975 family protein</fullName>
    </submittedName>
</protein>
<evidence type="ECO:0000313" key="2">
    <source>
        <dbReference type="EMBL" id="TJY38963.1"/>
    </source>
</evidence>
<dbReference type="Proteomes" id="UP000309673">
    <property type="component" value="Unassembled WGS sequence"/>
</dbReference>